<evidence type="ECO:0000313" key="4">
    <source>
        <dbReference type="EMBL" id="TDT14997.1"/>
    </source>
</evidence>
<dbReference type="PROSITE" id="PS50977">
    <property type="entry name" value="HTH_TETR_2"/>
    <property type="match status" value="1"/>
</dbReference>
<evidence type="ECO:0000313" key="5">
    <source>
        <dbReference type="Proteomes" id="UP000294558"/>
    </source>
</evidence>
<organism evidence="4 5">
    <name type="scientific">Ilumatobacter fluminis</name>
    <dbReference type="NCBI Taxonomy" id="467091"/>
    <lineage>
        <taxon>Bacteria</taxon>
        <taxon>Bacillati</taxon>
        <taxon>Actinomycetota</taxon>
        <taxon>Acidimicrobiia</taxon>
        <taxon>Acidimicrobiales</taxon>
        <taxon>Ilumatobacteraceae</taxon>
        <taxon>Ilumatobacter</taxon>
    </lineage>
</organism>
<reference evidence="4 5" key="1">
    <citation type="submission" date="2019-03" db="EMBL/GenBank/DDBJ databases">
        <title>Sequencing the genomes of 1000 actinobacteria strains.</title>
        <authorList>
            <person name="Klenk H.-P."/>
        </authorList>
    </citation>
    <scope>NUCLEOTIDE SEQUENCE [LARGE SCALE GENOMIC DNA]</scope>
    <source>
        <strain evidence="4 5">DSM 18936</strain>
    </source>
</reference>
<sequence length="247" mass="26443">MSNRVERLDTRSTILATADTRLARLETRAHELNDQVGRFGPRSVPTDLRREHVLTVAAIAFVNDGFEGASMDRIATAAGVTKPVVYGLFGSKEGLFAAVVDLASAEMAQNIAVATAETDTPLAAGIRAFLSYARDHAGLWGPVFGSRQHSAVDDAVQRLQEQQVAIVAESVRRGHLNAGVEPGDREIEAIAHLIAGAVQSVGRWWDEHHELSLDDVVAFLEAAIAPTLAALRADRAGSTWFDGGDPT</sequence>
<dbReference type="EMBL" id="SOAU01000001">
    <property type="protein sequence ID" value="TDT14997.1"/>
    <property type="molecule type" value="Genomic_DNA"/>
</dbReference>
<dbReference type="GO" id="GO:0000976">
    <property type="term" value="F:transcription cis-regulatory region binding"/>
    <property type="evidence" value="ECO:0007669"/>
    <property type="project" value="TreeGrafter"/>
</dbReference>
<dbReference type="PANTHER" id="PTHR30055">
    <property type="entry name" value="HTH-TYPE TRANSCRIPTIONAL REGULATOR RUTR"/>
    <property type="match status" value="1"/>
</dbReference>
<dbReference type="InterPro" id="IPR001647">
    <property type="entry name" value="HTH_TetR"/>
</dbReference>
<keyword evidence="1 2" id="KW-0238">DNA-binding</keyword>
<proteinExistence type="predicted"/>
<dbReference type="Pfam" id="PF00440">
    <property type="entry name" value="TetR_N"/>
    <property type="match status" value="1"/>
</dbReference>
<protein>
    <submittedName>
        <fullName evidence="4">TetR family transcriptional regulator</fullName>
    </submittedName>
</protein>
<dbReference type="Gene3D" id="1.10.357.10">
    <property type="entry name" value="Tetracycline Repressor, domain 2"/>
    <property type="match status" value="1"/>
</dbReference>
<feature type="DNA-binding region" description="H-T-H motif" evidence="2">
    <location>
        <begin position="70"/>
        <end position="89"/>
    </location>
</feature>
<evidence type="ECO:0000259" key="3">
    <source>
        <dbReference type="PROSITE" id="PS50977"/>
    </source>
</evidence>
<evidence type="ECO:0000256" key="1">
    <source>
        <dbReference type="ARBA" id="ARBA00023125"/>
    </source>
</evidence>
<name>A0A4R7HVH9_9ACTN</name>
<feature type="domain" description="HTH tetR-type" evidence="3">
    <location>
        <begin position="47"/>
        <end position="107"/>
    </location>
</feature>
<dbReference type="RefSeq" id="WP_166657335.1">
    <property type="nucleotide sequence ID" value="NZ_JAVJPS010000037.1"/>
</dbReference>
<dbReference type="SUPFAM" id="SSF46689">
    <property type="entry name" value="Homeodomain-like"/>
    <property type="match status" value="1"/>
</dbReference>
<accession>A0A4R7HVH9</accession>
<dbReference type="InterPro" id="IPR050109">
    <property type="entry name" value="HTH-type_TetR-like_transc_reg"/>
</dbReference>
<dbReference type="AlphaFoldDB" id="A0A4R7HVH9"/>
<comment type="caution">
    <text evidence="4">The sequence shown here is derived from an EMBL/GenBank/DDBJ whole genome shotgun (WGS) entry which is preliminary data.</text>
</comment>
<dbReference type="PRINTS" id="PR00455">
    <property type="entry name" value="HTHTETR"/>
</dbReference>
<gene>
    <name evidence="4" type="ORF">BDK89_0556</name>
</gene>
<dbReference type="InterPro" id="IPR009057">
    <property type="entry name" value="Homeodomain-like_sf"/>
</dbReference>
<keyword evidence="5" id="KW-1185">Reference proteome</keyword>
<dbReference type="Proteomes" id="UP000294558">
    <property type="component" value="Unassembled WGS sequence"/>
</dbReference>
<evidence type="ECO:0000256" key="2">
    <source>
        <dbReference type="PROSITE-ProRule" id="PRU00335"/>
    </source>
</evidence>
<dbReference type="PANTHER" id="PTHR30055:SF146">
    <property type="entry name" value="HTH-TYPE TRANSCRIPTIONAL DUAL REGULATOR CECR"/>
    <property type="match status" value="1"/>
</dbReference>
<dbReference type="GO" id="GO:0003700">
    <property type="term" value="F:DNA-binding transcription factor activity"/>
    <property type="evidence" value="ECO:0007669"/>
    <property type="project" value="TreeGrafter"/>
</dbReference>